<feature type="region of interest" description="Disordered" evidence="1">
    <location>
        <begin position="147"/>
        <end position="173"/>
    </location>
</feature>
<evidence type="ECO:0000256" key="1">
    <source>
        <dbReference type="SAM" id="MobiDB-lite"/>
    </source>
</evidence>
<organism evidence="2 3">
    <name type="scientific">Diversispora epigaea</name>
    <dbReference type="NCBI Taxonomy" id="1348612"/>
    <lineage>
        <taxon>Eukaryota</taxon>
        <taxon>Fungi</taxon>
        <taxon>Fungi incertae sedis</taxon>
        <taxon>Mucoromycota</taxon>
        <taxon>Glomeromycotina</taxon>
        <taxon>Glomeromycetes</taxon>
        <taxon>Diversisporales</taxon>
        <taxon>Diversisporaceae</taxon>
        <taxon>Diversispora</taxon>
    </lineage>
</organism>
<feature type="compositionally biased region" description="Low complexity" evidence="1">
    <location>
        <begin position="152"/>
        <end position="164"/>
    </location>
</feature>
<proteinExistence type="predicted"/>
<dbReference type="OrthoDB" id="10511486at2759"/>
<dbReference type="STRING" id="1348612.A0A397JVA9"/>
<gene>
    <name evidence="2" type="ORF">Glove_21g6</name>
</gene>
<protein>
    <submittedName>
        <fullName evidence="2">Uncharacterized protein</fullName>
    </submittedName>
</protein>
<name>A0A397JVA9_9GLOM</name>
<evidence type="ECO:0000313" key="3">
    <source>
        <dbReference type="Proteomes" id="UP000266861"/>
    </source>
</evidence>
<dbReference type="AlphaFoldDB" id="A0A397JVA9"/>
<comment type="caution">
    <text evidence="2">The sequence shown here is derived from an EMBL/GenBank/DDBJ whole genome shotgun (WGS) entry which is preliminary data.</text>
</comment>
<accession>A0A397JVA9</accession>
<evidence type="ECO:0000313" key="2">
    <source>
        <dbReference type="EMBL" id="RHZ88813.1"/>
    </source>
</evidence>
<keyword evidence="3" id="KW-1185">Reference proteome</keyword>
<sequence length="173" mass="18952">MPISNSFLDPGSEFGILNDATINALKWKTDKPSNFDIKISIIDKDGKIVTSIGNFTRIDNGEPEPMLCLDNMPISNSFLDPGSEFGILNDATINALKWKTDKPSNFDIKISIIDKDGKIVTSIGNFTRIDNGEPEPMLCLEALNLPKKKQDSSSQVSTISSSLTSEEDLKKNA</sequence>
<dbReference type="Proteomes" id="UP000266861">
    <property type="component" value="Unassembled WGS sequence"/>
</dbReference>
<dbReference type="EMBL" id="PQFF01000019">
    <property type="protein sequence ID" value="RHZ88813.1"/>
    <property type="molecule type" value="Genomic_DNA"/>
</dbReference>
<reference evidence="2 3" key="1">
    <citation type="submission" date="2018-08" db="EMBL/GenBank/DDBJ databases">
        <title>Genome and evolution of the arbuscular mycorrhizal fungus Diversispora epigaea (formerly Glomus versiforme) and its bacterial endosymbionts.</title>
        <authorList>
            <person name="Sun X."/>
            <person name="Fei Z."/>
            <person name="Harrison M."/>
        </authorList>
    </citation>
    <scope>NUCLEOTIDE SEQUENCE [LARGE SCALE GENOMIC DNA]</scope>
    <source>
        <strain evidence="2 3">IT104</strain>
    </source>
</reference>